<evidence type="ECO:0000256" key="16">
    <source>
        <dbReference type="SAM" id="Phobius"/>
    </source>
</evidence>
<proteinExistence type="inferred from homology"/>
<comment type="subcellular location">
    <subcellularLocation>
        <location evidence="1">Membrane</location>
        <topology evidence="1">Multi-pass membrane protein</topology>
    </subcellularLocation>
</comment>
<feature type="transmembrane region" description="Helical" evidence="16">
    <location>
        <begin position="314"/>
        <end position="338"/>
    </location>
</feature>
<evidence type="ECO:0000256" key="2">
    <source>
        <dbReference type="ARBA" id="ARBA00022676"/>
    </source>
</evidence>
<feature type="transmembrane region" description="Helical" evidence="16">
    <location>
        <begin position="86"/>
        <end position="104"/>
    </location>
</feature>
<dbReference type="AlphaFoldDB" id="I4B5P4"/>
<dbReference type="GO" id="GO:0009252">
    <property type="term" value="P:peptidoglycan biosynthetic process"/>
    <property type="evidence" value="ECO:0007669"/>
    <property type="project" value="UniProtKB-KW"/>
</dbReference>
<dbReference type="Pfam" id="PF01098">
    <property type="entry name" value="FTSW_RODA_SPOVE"/>
    <property type="match status" value="1"/>
</dbReference>
<dbReference type="GO" id="GO:0032153">
    <property type="term" value="C:cell division site"/>
    <property type="evidence" value="ECO:0007669"/>
    <property type="project" value="TreeGrafter"/>
</dbReference>
<feature type="transmembrane region" description="Helical" evidence="16">
    <location>
        <begin position="22"/>
        <end position="41"/>
    </location>
</feature>
<evidence type="ECO:0000256" key="4">
    <source>
        <dbReference type="ARBA" id="ARBA00022692"/>
    </source>
</evidence>
<protein>
    <recommendedName>
        <fullName evidence="12">Probable peptidoglycan glycosyltransferase FtsW</fullName>
        <ecNumber evidence="14">2.4.99.28</ecNumber>
    </recommendedName>
    <alternativeName>
        <fullName evidence="13">Cell division protein FtsW</fullName>
    </alternativeName>
    <alternativeName>
        <fullName evidence="10">Cell wall polymerase</fullName>
    </alternativeName>
    <alternativeName>
        <fullName evidence="9">Peptidoglycan polymerase</fullName>
    </alternativeName>
</protein>
<evidence type="ECO:0000256" key="12">
    <source>
        <dbReference type="ARBA" id="ARBA00041185"/>
    </source>
</evidence>
<evidence type="ECO:0000313" key="17">
    <source>
        <dbReference type="EMBL" id="AFM12601.1"/>
    </source>
</evidence>
<dbReference type="GO" id="GO:0051301">
    <property type="term" value="P:cell division"/>
    <property type="evidence" value="ECO:0007669"/>
    <property type="project" value="InterPro"/>
</dbReference>
<feature type="transmembrane region" description="Helical" evidence="16">
    <location>
        <begin position="350"/>
        <end position="369"/>
    </location>
</feature>
<dbReference type="GO" id="GO:0008955">
    <property type="term" value="F:peptidoglycan glycosyltransferase activity"/>
    <property type="evidence" value="ECO:0007669"/>
    <property type="project" value="UniProtKB-EC"/>
</dbReference>
<dbReference type="Proteomes" id="UP000006048">
    <property type="component" value="Chromosome"/>
</dbReference>
<name>I4B5P4_TURPD</name>
<evidence type="ECO:0000256" key="11">
    <source>
        <dbReference type="ARBA" id="ARBA00038053"/>
    </source>
</evidence>
<evidence type="ECO:0000256" key="6">
    <source>
        <dbReference type="ARBA" id="ARBA00022984"/>
    </source>
</evidence>
<keyword evidence="18" id="KW-1185">Reference proteome</keyword>
<dbReference type="PANTHER" id="PTHR30474">
    <property type="entry name" value="CELL CYCLE PROTEIN"/>
    <property type="match status" value="1"/>
</dbReference>
<feature type="transmembrane region" description="Helical" evidence="16">
    <location>
        <begin position="62"/>
        <end position="80"/>
    </location>
</feature>
<keyword evidence="7 16" id="KW-1133">Transmembrane helix</keyword>
<dbReference type="EC" id="2.4.99.28" evidence="14"/>
<dbReference type="PATRIC" id="fig|869212.3.peg.1957"/>
<evidence type="ECO:0000256" key="7">
    <source>
        <dbReference type="ARBA" id="ARBA00022989"/>
    </source>
</evidence>
<sequence>MRHERAGFNAARQSTQVNPTDLFLFGLIIALVVFGLNILLASSSFMAREQFSDPYFFLKKQAFAAFIGFLGMVAMTQIDLENFRHWVWPIYAVTLVLLVLVFVPGIGRRAGGANRWIVIAGLSIQPSDFAKIALILVLARVYSQATEVDLRLSFTTLGLIVLPAFLIAIEQDLGTAIHLVLVALSLLFFTRYPLTMQFAALGAAVATVAYVILKTPFRLSRIKAFLDPWEARYDAGFQLVASMKAFLAGGLTGRGLGEELVRHHLQERHTDFILAIVAEDLGALGVIFLLATYFVIGVYGIVLASRLRDTFMRLVATGILLSLIIQVTINSGVTMGLLPTKGINLPLVSNGGTSLVVYLVMCGMLLSALRREQTA</sequence>
<evidence type="ECO:0000256" key="10">
    <source>
        <dbReference type="ARBA" id="ARBA00033270"/>
    </source>
</evidence>
<dbReference type="EMBL" id="CP002959">
    <property type="protein sequence ID" value="AFM12601.1"/>
    <property type="molecule type" value="Genomic_DNA"/>
</dbReference>
<keyword evidence="3" id="KW-0808">Transferase</keyword>
<evidence type="ECO:0000256" key="14">
    <source>
        <dbReference type="ARBA" id="ARBA00044770"/>
    </source>
</evidence>
<accession>I4B5P4</accession>
<reference evidence="17 18" key="1">
    <citation type="submission" date="2012-06" db="EMBL/GenBank/DDBJ databases">
        <title>The complete chromosome of genome of Turneriella parva DSM 21527.</title>
        <authorList>
            <consortium name="US DOE Joint Genome Institute (JGI-PGF)"/>
            <person name="Lucas S."/>
            <person name="Han J."/>
            <person name="Lapidus A."/>
            <person name="Bruce D."/>
            <person name="Goodwin L."/>
            <person name="Pitluck S."/>
            <person name="Peters L."/>
            <person name="Kyrpides N."/>
            <person name="Mavromatis K."/>
            <person name="Ivanova N."/>
            <person name="Mikhailova N."/>
            <person name="Chertkov O."/>
            <person name="Detter J.C."/>
            <person name="Tapia R."/>
            <person name="Han C."/>
            <person name="Land M."/>
            <person name="Hauser L."/>
            <person name="Markowitz V."/>
            <person name="Cheng J.-F."/>
            <person name="Hugenholtz P."/>
            <person name="Woyke T."/>
            <person name="Wu D."/>
            <person name="Gronow S."/>
            <person name="Wellnitz S."/>
            <person name="Brambilla E."/>
            <person name="Klenk H.-P."/>
            <person name="Eisen J.A."/>
        </authorList>
    </citation>
    <scope>NUCLEOTIDE SEQUENCE [LARGE SCALE GENOMIC DNA]</scope>
    <source>
        <strain evidence="18">ATCC BAA-1111 / DSM 21527 / NCTC 11395 / H</strain>
    </source>
</reference>
<evidence type="ECO:0000256" key="1">
    <source>
        <dbReference type="ARBA" id="ARBA00004141"/>
    </source>
</evidence>
<dbReference type="HOGENOM" id="CLU_029243_1_1_12"/>
<organism evidence="17 18">
    <name type="scientific">Turneriella parva (strain ATCC BAA-1111 / DSM 21527 / NCTC 11395 / H)</name>
    <name type="common">Leptospira parva</name>
    <dbReference type="NCBI Taxonomy" id="869212"/>
    <lineage>
        <taxon>Bacteria</taxon>
        <taxon>Pseudomonadati</taxon>
        <taxon>Spirochaetota</taxon>
        <taxon>Spirochaetia</taxon>
        <taxon>Leptospirales</taxon>
        <taxon>Leptospiraceae</taxon>
        <taxon>Turneriella</taxon>
    </lineage>
</organism>
<feature type="transmembrane region" description="Helical" evidence="16">
    <location>
        <begin position="272"/>
        <end position="302"/>
    </location>
</feature>
<dbReference type="GO" id="GO:0008360">
    <property type="term" value="P:regulation of cell shape"/>
    <property type="evidence" value="ECO:0007669"/>
    <property type="project" value="UniProtKB-KW"/>
</dbReference>
<evidence type="ECO:0000313" key="18">
    <source>
        <dbReference type="Proteomes" id="UP000006048"/>
    </source>
</evidence>
<evidence type="ECO:0000256" key="3">
    <source>
        <dbReference type="ARBA" id="ARBA00022679"/>
    </source>
</evidence>
<comment type="catalytic activity">
    <reaction evidence="15">
        <text>[GlcNAc-(1-&gt;4)-Mur2Ac(oyl-L-Ala-gamma-D-Glu-L-Lys-D-Ala-D-Ala)](n)-di-trans,octa-cis-undecaprenyl diphosphate + beta-D-GlcNAc-(1-&gt;4)-Mur2Ac(oyl-L-Ala-gamma-D-Glu-L-Lys-D-Ala-D-Ala)-di-trans,octa-cis-undecaprenyl diphosphate = [GlcNAc-(1-&gt;4)-Mur2Ac(oyl-L-Ala-gamma-D-Glu-L-Lys-D-Ala-D-Ala)](n+1)-di-trans,octa-cis-undecaprenyl diphosphate + di-trans,octa-cis-undecaprenyl diphosphate + H(+)</text>
        <dbReference type="Rhea" id="RHEA:23708"/>
        <dbReference type="Rhea" id="RHEA-COMP:9602"/>
        <dbReference type="Rhea" id="RHEA-COMP:9603"/>
        <dbReference type="ChEBI" id="CHEBI:15378"/>
        <dbReference type="ChEBI" id="CHEBI:58405"/>
        <dbReference type="ChEBI" id="CHEBI:60033"/>
        <dbReference type="ChEBI" id="CHEBI:78435"/>
        <dbReference type="EC" id="2.4.99.28"/>
    </reaction>
</comment>
<comment type="similarity">
    <text evidence="11">Belongs to the SEDS family. FtsW subfamily.</text>
</comment>
<evidence type="ECO:0000256" key="15">
    <source>
        <dbReference type="ARBA" id="ARBA00049902"/>
    </source>
</evidence>
<keyword evidence="8 16" id="KW-0472">Membrane</keyword>
<keyword evidence="4 16" id="KW-0812">Transmembrane</keyword>
<feature type="transmembrane region" description="Helical" evidence="16">
    <location>
        <begin position="196"/>
        <end position="213"/>
    </location>
</feature>
<gene>
    <name evidence="17" type="ordered locus">Turpa_1954</name>
</gene>
<evidence type="ECO:0000256" key="13">
    <source>
        <dbReference type="ARBA" id="ARBA00041418"/>
    </source>
</evidence>
<dbReference type="GO" id="GO:0005886">
    <property type="term" value="C:plasma membrane"/>
    <property type="evidence" value="ECO:0007669"/>
    <property type="project" value="TreeGrafter"/>
</dbReference>
<feature type="transmembrane region" description="Helical" evidence="16">
    <location>
        <begin position="116"/>
        <end position="138"/>
    </location>
</feature>
<dbReference type="PANTHER" id="PTHR30474:SF2">
    <property type="entry name" value="PEPTIDOGLYCAN GLYCOSYLTRANSFERASE FTSW-RELATED"/>
    <property type="match status" value="1"/>
</dbReference>
<dbReference type="STRING" id="869212.Turpa_1954"/>
<dbReference type="InterPro" id="IPR001182">
    <property type="entry name" value="FtsW/RodA"/>
</dbReference>
<keyword evidence="2" id="KW-0328">Glycosyltransferase</keyword>
<feature type="transmembrane region" description="Helical" evidence="16">
    <location>
        <begin position="150"/>
        <end position="168"/>
    </location>
</feature>
<dbReference type="KEGG" id="tpx:Turpa_1954"/>
<dbReference type="OrthoDB" id="9768187at2"/>
<evidence type="ECO:0000256" key="5">
    <source>
        <dbReference type="ARBA" id="ARBA00022960"/>
    </source>
</evidence>
<feature type="transmembrane region" description="Helical" evidence="16">
    <location>
        <begin position="173"/>
        <end position="190"/>
    </location>
</feature>
<evidence type="ECO:0000256" key="9">
    <source>
        <dbReference type="ARBA" id="ARBA00032370"/>
    </source>
</evidence>
<dbReference type="GO" id="GO:0015648">
    <property type="term" value="F:lipid-linked peptidoglycan transporter activity"/>
    <property type="evidence" value="ECO:0007669"/>
    <property type="project" value="TreeGrafter"/>
</dbReference>
<dbReference type="RefSeq" id="WP_014803108.1">
    <property type="nucleotide sequence ID" value="NC_018020.1"/>
</dbReference>
<evidence type="ECO:0000256" key="8">
    <source>
        <dbReference type="ARBA" id="ARBA00023136"/>
    </source>
</evidence>
<keyword evidence="6" id="KW-0573">Peptidoglycan synthesis</keyword>
<keyword evidence="5" id="KW-0133">Cell shape</keyword>